<evidence type="ECO:0000313" key="1">
    <source>
        <dbReference type="EMBL" id="QXM18643.1"/>
    </source>
</evidence>
<evidence type="ECO:0000313" key="2">
    <source>
        <dbReference type="Proteomes" id="UP000827556"/>
    </source>
</evidence>
<organism evidence="1 2">
    <name type="scientific">Methanoculleus virus Blf4</name>
    <dbReference type="NCBI Taxonomy" id="3070925"/>
    <lineage>
        <taxon>Viruses</taxon>
        <taxon>Duplodnaviria</taxon>
        <taxon>Heunggongvirae</taxon>
        <taxon>Uroviricota</taxon>
        <taxon>Caudoviricetes</taxon>
        <taxon>Pungoviridae</taxon>
        <taxon>Flagovirus</taxon>
        <taxon>Flagovirus limi</taxon>
    </lineage>
</organism>
<keyword evidence="2" id="KW-1185">Reference proteome</keyword>
<name>A0AA48X4Z6_9CAUD</name>
<dbReference type="EMBL" id="MZ171369">
    <property type="protein sequence ID" value="QXM18643.1"/>
    <property type="molecule type" value="Genomic_DNA"/>
</dbReference>
<sequence length="115" mass="11942">MTVKLNAKGYEALRERSPVIEWYAELQTADGSAACARYALATHRTSAAGVTPMTFSLPVTGADVTLPCQIEQVQLFEAASGGDPLSAAEKVEPLLLVLAADAGAVVLTITLPAVV</sequence>
<dbReference type="Proteomes" id="UP000827556">
    <property type="component" value="Segment"/>
</dbReference>
<proteinExistence type="predicted"/>
<reference evidence="2" key="1">
    <citation type="submission" date="2021-05" db="EMBL/GenBank/DDBJ databases">
        <authorList>
            <person name="Kupczok A."/>
            <person name="Weidenbach K."/>
            <person name="Wolf S."/>
            <person name="Fischer M.A."/>
            <person name="Kern T."/>
            <person name="Reetz J."/>
            <person name="Urbanska N."/>
            <person name="Kunzel S."/>
            <person name="Schmitz R.A."/>
            <person name="Rother M."/>
        </authorList>
    </citation>
    <scope>NUCLEOTIDE SEQUENCE [LARGE SCALE GENOMIC DNA]</scope>
</reference>
<protein>
    <submittedName>
        <fullName evidence="1">Uncharacterized protein</fullName>
    </submittedName>
</protein>
<accession>A0AA48X4Z6</accession>